<dbReference type="GO" id="GO:0006429">
    <property type="term" value="P:leucyl-tRNA aminoacylation"/>
    <property type="evidence" value="ECO:0007669"/>
    <property type="project" value="UniProtKB-UniRule"/>
</dbReference>
<dbReference type="Pfam" id="PF09334">
    <property type="entry name" value="tRNA-synt_1g"/>
    <property type="match status" value="1"/>
</dbReference>
<evidence type="ECO:0000256" key="4">
    <source>
        <dbReference type="ARBA" id="ARBA00022741"/>
    </source>
</evidence>
<feature type="compositionally biased region" description="Polar residues" evidence="11">
    <location>
        <begin position="1"/>
        <end position="10"/>
    </location>
</feature>
<evidence type="ECO:0000256" key="1">
    <source>
        <dbReference type="ARBA" id="ARBA00005594"/>
    </source>
</evidence>
<evidence type="ECO:0000259" key="12">
    <source>
        <dbReference type="Pfam" id="PF08264"/>
    </source>
</evidence>
<dbReference type="EC" id="6.1.1.4" evidence="9"/>
<dbReference type="SUPFAM" id="SSF47323">
    <property type="entry name" value="Anticodon-binding domain of a subclass of class I aminoacyl-tRNA synthetases"/>
    <property type="match status" value="1"/>
</dbReference>
<accession>A0A2W5XTZ7</accession>
<reference evidence="15 16" key="1">
    <citation type="submission" date="2018-06" db="EMBL/GenBank/DDBJ databases">
        <title>Whole genome sequencing of a novel hydrocarbon degrading bacterial strain, PW21 isolated from oil contaminated produced water sample.</title>
        <authorList>
            <person name="Nagkirti P."/>
            <person name="Shaikh A."/>
            <person name="Gowdaman V."/>
            <person name="Engineer A.E."/>
            <person name="Dagar S."/>
            <person name="Dhakephalkar P.K."/>
        </authorList>
    </citation>
    <scope>NUCLEOTIDE SEQUENCE [LARGE SCALE GENOMIC DNA]</scope>
    <source>
        <strain evidence="15 16">PW21</strain>
    </source>
</reference>
<dbReference type="InterPro" id="IPR015413">
    <property type="entry name" value="Methionyl/Leucyl_tRNA_Synth"/>
</dbReference>
<evidence type="ECO:0000256" key="6">
    <source>
        <dbReference type="ARBA" id="ARBA00022917"/>
    </source>
</evidence>
<gene>
    <name evidence="9" type="primary">leuS</name>
    <name evidence="15" type="ORF">DNL40_05745</name>
</gene>
<feature type="binding site" evidence="9">
    <location>
        <position position="774"/>
    </location>
    <ligand>
        <name>ATP</name>
        <dbReference type="ChEBI" id="CHEBI:30616"/>
    </ligand>
</feature>
<comment type="subcellular location">
    <subcellularLocation>
        <location evidence="9">Cytoplasm</location>
    </subcellularLocation>
</comment>
<dbReference type="EMBL" id="QKWH01000003">
    <property type="protein sequence ID" value="PZR53638.1"/>
    <property type="molecule type" value="Genomic_DNA"/>
</dbReference>
<dbReference type="InterPro" id="IPR009080">
    <property type="entry name" value="tRNAsynth_Ia_anticodon-bd"/>
</dbReference>
<evidence type="ECO:0000313" key="15">
    <source>
        <dbReference type="EMBL" id="PZR53638.1"/>
    </source>
</evidence>
<dbReference type="Pfam" id="PF13603">
    <property type="entry name" value="tRNA-synt_1_2"/>
    <property type="match status" value="1"/>
</dbReference>
<dbReference type="FunFam" id="3.90.740.10:FF:000017">
    <property type="entry name" value="Leucine--tRNA ligase"/>
    <property type="match status" value="1"/>
</dbReference>
<keyword evidence="16" id="KW-1185">Reference proteome</keyword>
<keyword evidence="3 9" id="KW-0436">Ligase</keyword>
<dbReference type="PRINTS" id="PR00985">
    <property type="entry name" value="TRNASYNTHLEU"/>
</dbReference>
<dbReference type="FunFam" id="3.40.50.620:FF:000060">
    <property type="entry name" value="Leucine--tRNA ligase"/>
    <property type="match status" value="1"/>
</dbReference>
<comment type="caution">
    <text evidence="9">Lacks conserved residue(s) required for the propagation of feature annotation.</text>
</comment>
<keyword evidence="5 9" id="KW-0067">ATP-binding</keyword>
<dbReference type="CDD" id="cd07958">
    <property type="entry name" value="Anticodon_Ia_Leu_BEm"/>
    <property type="match status" value="1"/>
</dbReference>
<evidence type="ECO:0000256" key="3">
    <source>
        <dbReference type="ARBA" id="ARBA00022598"/>
    </source>
</evidence>
<keyword evidence="4 9" id="KW-0547">Nucleotide-binding</keyword>
<evidence type="ECO:0000256" key="5">
    <source>
        <dbReference type="ARBA" id="ARBA00022840"/>
    </source>
</evidence>
<evidence type="ECO:0000256" key="10">
    <source>
        <dbReference type="RuleBase" id="RU363039"/>
    </source>
</evidence>
<dbReference type="PANTHER" id="PTHR43740:SF2">
    <property type="entry name" value="LEUCINE--TRNA LIGASE, MITOCHONDRIAL"/>
    <property type="match status" value="1"/>
</dbReference>
<dbReference type="SUPFAM" id="SSF50677">
    <property type="entry name" value="ValRS/IleRS/LeuRS editing domain"/>
    <property type="match status" value="1"/>
</dbReference>
<dbReference type="InterPro" id="IPR001412">
    <property type="entry name" value="aa-tRNA-synth_I_CS"/>
</dbReference>
<dbReference type="FunFam" id="1.10.730.10:FF:000011">
    <property type="entry name" value="Leucine--tRNA ligase chloroplastic/mitochondrial"/>
    <property type="match status" value="1"/>
</dbReference>
<dbReference type="PROSITE" id="PS00178">
    <property type="entry name" value="AA_TRNA_LIGASE_I"/>
    <property type="match status" value="1"/>
</dbReference>
<dbReference type="InterPro" id="IPR002302">
    <property type="entry name" value="Leu-tRNA-ligase"/>
</dbReference>
<feature type="domain" description="Leucyl-tRNA synthetase editing" evidence="14">
    <location>
        <begin position="318"/>
        <end position="508"/>
    </location>
</feature>
<feature type="domain" description="Methionyl/Valyl/Leucyl/Isoleucyl-tRNA synthetase anticodon-binding" evidence="12">
    <location>
        <begin position="849"/>
        <end position="960"/>
    </location>
</feature>
<evidence type="ECO:0000313" key="16">
    <source>
        <dbReference type="Proteomes" id="UP000248783"/>
    </source>
</evidence>
<feature type="region of interest" description="Disordered" evidence="11">
    <location>
        <begin position="1"/>
        <end position="24"/>
    </location>
</feature>
<evidence type="ECO:0000256" key="11">
    <source>
        <dbReference type="SAM" id="MobiDB-lite"/>
    </source>
</evidence>
<evidence type="ECO:0000259" key="13">
    <source>
        <dbReference type="Pfam" id="PF09334"/>
    </source>
</evidence>
<dbReference type="InterPro" id="IPR013155">
    <property type="entry name" value="M/V/L/I-tRNA-synth_anticd-bd"/>
</dbReference>
<evidence type="ECO:0000256" key="2">
    <source>
        <dbReference type="ARBA" id="ARBA00022490"/>
    </source>
</evidence>
<dbReference type="Proteomes" id="UP000248783">
    <property type="component" value="Unassembled WGS sequence"/>
</dbReference>
<keyword evidence="7 9" id="KW-0030">Aminoacyl-tRNA synthetase</keyword>
<comment type="catalytic activity">
    <reaction evidence="8 9">
        <text>tRNA(Leu) + L-leucine + ATP = L-leucyl-tRNA(Leu) + AMP + diphosphate</text>
        <dbReference type="Rhea" id="RHEA:11688"/>
        <dbReference type="Rhea" id="RHEA-COMP:9613"/>
        <dbReference type="Rhea" id="RHEA-COMP:9622"/>
        <dbReference type="ChEBI" id="CHEBI:30616"/>
        <dbReference type="ChEBI" id="CHEBI:33019"/>
        <dbReference type="ChEBI" id="CHEBI:57427"/>
        <dbReference type="ChEBI" id="CHEBI:78442"/>
        <dbReference type="ChEBI" id="CHEBI:78494"/>
        <dbReference type="ChEBI" id="CHEBI:456215"/>
        <dbReference type="EC" id="6.1.1.4"/>
    </reaction>
</comment>
<dbReference type="GO" id="GO:0002161">
    <property type="term" value="F:aminoacyl-tRNA deacylase activity"/>
    <property type="evidence" value="ECO:0007669"/>
    <property type="project" value="InterPro"/>
</dbReference>
<comment type="similarity">
    <text evidence="1 9 10">Belongs to the class-I aminoacyl-tRNA synthetase family.</text>
</comment>
<evidence type="ECO:0000256" key="9">
    <source>
        <dbReference type="HAMAP-Rule" id="MF_00049"/>
    </source>
</evidence>
<name>A0A2W5XTZ7_9MICO</name>
<dbReference type="NCBIfam" id="TIGR00396">
    <property type="entry name" value="leuS_bact"/>
    <property type="match status" value="1"/>
</dbReference>
<keyword evidence="6 9" id="KW-0648">Protein biosynthesis</keyword>
<keyword evidence="2 9" id="KW-0963">Cytoplasm</keyword>
<dbReference type="Gene3D" id="3.40.50.620">
    <property type="entry name" value="HUPs"/>
    <property type="match status" value="3"/>
</dbReference>
<dbReference type="GO" id="GO:0005829">
    <property type="term" value="C:cytosol"/>
    <property type="evidence" value="ECO:0007669"/>
    <property type="project" value="TreeGrafter"/>
</dbReference>
<dbReference type="HAMAP" id="MF_00049_B">
    <property type="entry name" value="Leu_tRNA_synth_B"/>
    <property type="match status" value="1"/>
</dbReference>
<dbReference type="Gene3D" id="1.10.730.10">
    <property type="entry name" value="Isoleucyl-tRNA Synthetase, Domain 1"/>
    <property type="match status" value="2"/>
</dbReference>
<evidence type="ECO:0000256" key="7">
    <source>
        <dbReference type="ARBA" id="ARBA00023146"/>
    </source>
</evidence>
<dbReference type="InterPro" id="IPR014729">
    <property type="entry name" value="Rossmann-like_a/b/a_fold"/>
</dbReference>
<feature type="region of interest" description="Disordered" evidence="11">
    <location>
        <begin position="592"/>
        <end position="612"/>
    </location>
</feature>
<dbReference type="FunFam" id="3.40.50.620:FF:000087">
    <property type="entry name" value="Leucine--tRNA ligase"/>
    <property type="match status" value="1"/>
</dbReference>
<dbReference type="AlphaFoldDB" id="A0A2W5XTZ7"/>
<dbReference type="InterPro" id="IPR009008">
    <property type="entry name" value="Val/Leu/Ile-tRNA-synth_edit"/>
</dbReference>
<dbReference type="GO" id="GO:0004823">
    <property type="term" value="F:leucine-tRNA ligase activity"/>
    <property type="evidence" value="ECO:0007669"/>
    <property type="project" value="UniProtKB-UniRule"/>
</dbReference>
<feature type="short sequence motif" description="'KMSKS' region" evidence="9">
    <location>
        <begin position="771"/>
        <end position="775"/>
    </location>
</feature>
<dbReference type="InterPro" id="IPR025709">
    <property type="entry name" value="Leu_tRNA-synth_edit"/>
</dbReference>
<dbReference type="PANTHER" id="PTHR43740">
    <property type="entry name" value="LEUCYL-TRNA SYNTHETASE"/>
    <property type="match status" value="1"/>
</dbReference>
<sequence length="998" mass="109631">MVVSTSSDQSAAQAPAEAPQEPAFRYTPALAQEIELRWQDRWEERGTFHAANPVGELKGPGGADASGSPYYIMDMFPYPSGAGLHVGHPLGFIATDVVGRFRRMRGDNVLHTMGFDAFGLPAEQYAVQTGEHPRLVTERNIVTYKRQLRRAGLAHDPRRTFATIDPEYVRWTQWIFLQIFDSWYDAEAERPDGGKGRARRIAELREELAAGVRPVPGRDGDNAGGAVWHGLSEAEQRDVLDSQRLAYVDESPVNWAPGLGTVLANEEVTADGRSERGNFPVFQKSLRQWKMRITAYADRLTDDLALIDWPEKVKAMQRNWIGRSTGATVRFDVVGTGEADAAGAAQTVEVFTTRPDTLFGATFMVVAPEHPLLDEVPAAWPEGTQDAWTGGYATPVEAVAAYRREAAAKTAVERQADAGKKTGVFSGHLAVNPVTGTPVPVFTADYVLMGYGTGAIMAVPGGDERDFAFAAAYDLPVVHTVAPEGGLPEGFEGAWTGDGVVVNSPATDVPAGAPADAPVLNGKDVAAAKAEMISWLEAHGVGEGTTTYRLRDWLFSRQRYWGEPFPIVWDEQDRPVAIPASMLPVDLPDVPDYAPRTFDPDDADSSPEAPLGRNDEWVEVTLDLGDGPKRYRRDTNTMPNWAGSCWYYLRYLDPTDGTNGDTVVDPELERYWLGPRHNATSGPAGGVDLYVGGVEHAVLHLLYARFWHKVLYDLGYVTAVEPFGKLFNQGYIQAYAFTDARGAYVPAAEVEGDEQTGWTWDGQPVEREYGKMGKSLKNVVTPDEMYEQYGADTFRVYEMSMGPLDLSRPWNTRDVVGSQRFLQRLWRNVVDEETGEVTVTDEPASTETLRVVHRAIADVTAEMEGMRPNTAIAKLITLNNHLTGLERVPREAIEPLVLMTAPVAPHIAEELWARLGHTDSLAHEPFPTADERYLVEDTVTCVVQVQGKVRGRVEVPPSISDADLEAAALAEPNVVKAIDGRPVRKVIVRAPKLVNVVV</sequence>
<proteinExistence type="inferred from homology"/>
<dbReference type="Pfam" id="PF08264">
    <property type="entry name" value="Anticodon_1"/>
    <property type="match status" value="1"/>
</dbReference>
<dbReference type="Gene3D" id="3.90.740.10">
    <property type="entry name" value="Valyl/Leucyl/Isoleucyl-tRNA synthetase, editing domain"/>
    <property type="match status" value="1"/>
</dbReference>
<feature type="compositionally biased region" description="Low complexity" evidence="11">
    <location>
        <begin position="11"/>
        <end position="23"/>
    </location>
</feature>
<dbReference type="SUPFAM" id="SSF52374">
    <property type="entry name" value="Nucleotidylyl transferase"/>
    <property type="match status" value="1"/>
</dbReference>
<comment type="caution">
    <text evidence="15">The sequence shown here is derived from an EMBL/GenBank/DDBJ whole genome shotgun (WGS) entry which is preliminary data.</text>
</comment>
<evidence type="ECO:0000259" key="14">
    <source>
        <dbReference type="Pfam" id="PF13603"/>
    </source>
</evidence>
<protein>
    <recommendedName>
        <fullName evidence="9">Leucine--tRNA ligase</fullName>
        <ecNumber evidence="9">6.1.1.4</ecNumber>
    </recommendedName>
    <alternativeName>
        <fullName evidence="9">Leucyl-tRNA synthetase</fullName>
        <shortName evidence="9">LeuRS</shortName>
    </alternativeName>
</protein>
<dbReference type="GO" id="GO:0005524">
    <property type="term" value="F:ATP binding"/>
    <property type="evidence" value="ECO:0007669"/>
    <property type="project" value="UniProtKB-UniRule"/>
</dbReference>
<feature type="domain" description="Methionyl/Leucyl tRNA synthetase" evidence="13">
    <location>
        <begin position="71"/>
        <end position="157"/>
    </location>
</feature>
<evidence type="ECO:0000256" key="8">
    <source>
        <dbReference type="ARBA" id="ARBA00047469"/>
    </source>
</evidence>
<organism evidence="15 16">
    <name type="scientific">Xylanimonas oleitrophica</name>
    <dbReference type="NCBI Taxonomy" id="2607479"/>
    <lineage>
        <taxon>Bacteria</taxon>
        <taxon>Bacillati</taxon>
        <taxon>Actinomycetota</taxon>
        <taxon>Actinomycetes</taxon>
        <taxon>Micrococcales</taxon>
        <taxon>Promicromonosporaceae</taxon>
        <taxon>Xylanimonas</taxon>
    </lineage>
</organism>